<dbReference type="OrthoDB" id="5297879at2"/>
<organism evidence="7 8">
    <name type="scientific">Burkholderia latens</name>
    <dbReference type="NCBI Taxonomy" id="488446"/>
    <lineage>
        <taxon>Bacteria</taxon>
        <taxon>Pseudomonadati</taxon>
        <taxon>Pseudomonadota</taxon>
        <taxon>Betaproteobacteria</taxon>
        <taxon>Burkholderiales</taxon>
        <taxon>Burkholderiaceae</taxon>
        <taxon>Burkholderia</taxon>
        <taxon>Burkholderia cepacia complex</taxon>
    </lineage>
</organism>
<feature type="region of interest" description="Disordered" evidence="5">
    <location>
        <begin position="72"/>
        <end position="123"/>
    </location>
</feature>
<evidence type="ECO:0000256" key="5">
    <source>
        <dbReference type="SAM" id="MobiDB-lite"/>
    </source>
</evidence>
<evidence type="ECO:0000259" key="6">
    <source>
        <dbReference type="SMART" id="SM00528"/>
    </source>
</evidence>
<reference evidence="7 8" key="1">
    <citation type="submission" date="2019-09" db="EMBL/GenBank/DDBJ databases">
        <title>Draft genome sequences of 48 bacterial type strains from the CCUG.</title>
        <authorList>
            <person name="Tunovic T."/>
            <person name="Pineiro-Iglesias B."/>
            <person name="Unosson C."/>
            <person name="Inganas E."/>
            <person name="Ohlen M."/>
            <person name="Cardew S."/>
            <person name="Jensie-Markopoulos S."/>
            <person name="Salva-Serra F."/>
            <person name="Jaen-Luchoro D."/>
            <person name="Karlsson R."/>
            <person name="Svensson-Stadler L."/>
            <person name="Chun J."/>
            <person name="Moore E."/>
        </authorList>
    </citation>
    <scope>NUCLEOTIDE SEQUENCE [LARGE SCALE GENOMIC DNA]</scope>
    <source>
        <strain evidence="7 8">CCUG 54555</strain>
    </source>
</reference>
<dbReference type="AlphaFoldDB" id="A0A6H9TX12"/>
<dbReference type="GO" id="GO:0009295">
    <property type="term" value="C:nucleoid"/>
    <property type="evidence" value="ECO:0007669"/>
    <property type="project" value="UniProtKB-SubCell"/>
</dbReference>
<sequence>MSRDSLQALLAQRVELDAKIAAQRAILRKNVVEQIVTLMREYEIGIREIETRVGSQERGRIAPRRRVEPRYWDPETGATWSGRGRRPRWMNGRDPEGFRITSSDFAADGRGKQDEPEGDGIGE</sequence>
<dbReference type="PANTHER" id="PTHR38097">
    <property type="match status" value="1"/>
</dbReference>
<comment type="similarity">
    <text evidence="2">Belongs to the histone-like protein H-NS family.</text>
</comment>
<keyword evidence="3" id="KW-0963">Cytoplasm</keyword>
<evidence type="ECO:0000256" key="4">
    <source>
        <dbReference type="ARBA" id="ARBA00023125"/>
    </source>
</evidence>
<keyword evidence="8" id="KW-1185">Reference proteome</keyword>
<feature type="domain" description="DNA-binding protein H-NS-like C-terminal" evidence="6">
    <location>
        <begin position="61"/>
        <end position="100"/>
    </location>
</feature>
<dbReference type="Gene3D" id="4.10.430.30">
    <property type="match status" value="1"/>
</dbReference>
<protein>
    <submittedName>
        <fullName evidence="7">H-NS histone family protein</fullName>
    </submittedName>
</protein>
<evidence type="ECO:0000256" key="1">
    <source>
        <dbReference type="ARBA" id="ARBA00004453"/>
    </source>
</evidence>
<evidence type="ECO:0000256" key="2">
    <source>
        <dbReference type="ARBA" id="ARBA00010610"/>
    </source>
</evidence>
<name>A0A6H9TX12_9BURK</name>
<dbReference type="Pfam" id="PF00816">
    <property type="entry name" value="Histone_HNS"/>
    <property type="match status" value="1"/>
</dbReference>
<comment type="caution">
    <text evidence="7">The sequence shown here is derived from an EMBL/GenBank/DDBJ whole genome shotgun (WGS) entry which is preliminary data.</text>
</comment>
<accession>A0A6H9TX12</accession>
<dbReference type="PANTHER" id="PTHR38097:SF2">
    <property type="entry name" value="DNA-BINDING PROTEIN STPA"/>
    <property type="match status" value="1"/>
</dbReference>
<dbReference type="GO" id="GO:0003677">
    <property type="term" value="F:DNA binding"/>
    <property type="evidence" value="ECO:0007669"/>
    <property type="project" value="UniProtKB-KW"/>
</dbReference>
<dbReference type="SUPFAM" id="SSF81273">
    <property type="entry name" value="H-NS histone-like proteins"/>
    <property type="match status" value="1"/>
</dbReference>
<dbReference type="EMBL" id="VZOJ01000001">
    <property type="protein sequence ID" value="KAB0644800.1"/>
    <property type="molecule type" value="Genomic_DNA"/>
</dbReference>
<dbReference type="Proteomes" id="UP000430232">
    <property type="component" value="Unassembled WGS sequence"/>
</dbReference>
<evidence type="ECO:0000313" key="7">
    <source>
        <dbReference type="EMBL" id="KAB0644800.1"/>
    </source>
</evidence>
<dbReference type="SMART" id="SM00528">
    <property type="entry name" value="HNS"/>
    <property type="match status" value="1"/>
</dbReference>
<evidence type="ECO:0000256" key="3">
    <source>
        <dbReference type="ARBA" id="ARBA00022490"/>
    </source>
</evidence>
<dbReference type="InterPro" id="IPR027444">
    <property type="entry name" value="H-NS_C_dom"/>
</dbReference>
<proteinExistence type="inferred from homology"/>
<comment type="subcellular location">
    <subcellularLocation>
        <location evidence="1">Cytoplasm</location>
        <location evidence="1">Nucleoid</location>
    </subcellularLocation>
</comment>
<keyword evidence="4" id="KW-0238">DNA-binding</keyword>
<evidence type="ECO:0000313" key="8">
    <source>
        <dbReference type="Proteomes" id="UP000430232"/>
    </source>
</evidence>
<gene>
    <name evidence="7" type="ORF">F7R21_00330</name>
</gene>